<evidence type="ECO:0000313" key="3">
    <source>
        <dbReference type="EMBL" id="VYT10633.1"/>
    </source>
</evidence>
<protein>
    <submittedName>
        <fullName evidence="3">Transglutaminase-like superfamily protein</fullName>
    </submittedName>
</protein>
<dbReference type="InterPro" id="IPR038765">
    <property type="entry name" value="Papain-like_cys_pep_sf"/>
</dbReference>
<sequence length="413" mass="48793">MKKRRFPWLWILATVILCAGLFHYVSEIRENRQTSGNGESLETAFDMAESFFGQEPEEVRFLREQEVPEKDQGHQEYYFQLLSEEEKRVYREMLQGIRERQEKFYLTSSEESLIDKVYHAVLKDHPELFWIHNRQAVYRTTYPGKDYSMFSPGYTYSDQEILEIQAAMEQGYQDVLGMIPEAASDYEKVKAVYTYLIDYVDYVSTEHDQNLAGTFWKKQAVCAGYARGTQYLLERLGIPCIYVDGDARDFAESHAWNLVKLNGEYYYVDATNGDQPEFLEGDAVNLVEHKTTMYDYLCPFPWEYEEIYTSSQEFPVPECSSSDLNFYVMNQGCFDFYDAQSLYDYCCMRLDNGAAVVRFKFSSQEAYNQAYKEWIQEGYIERVAEYYLQLYGINSVEYHYGLLENMKTMYFMF</sequence>
<proteinExistence type="predicted"/>
<keyword evidence="1" id="KW-0472">Membrane</keyword>
<dbReference type="PANTHER" id="PTHR46333">
    <property type="entry name" value="CYTOKINESIS PROTEIN 3"/>
    <property type="match status" value="1"/>
</dbReference>
<gene>
    <name evidence="3" type="ORF">BGLFYP119_01823</name>
</gene>
<keyword evidence="1" id="KW-0812">Transmembrane</keyword>
<dbReference type="SUPFAM" id="SSF54001">
    <property type="entry name" value="Cysteine proteinases"/>
    <property type="match status" value="1"/>
</dbReference>
<feature type="domain" description="Transglutaminase-like" evidence="2">
    <location>
        <begin position="214"/>
        <end position="272"/>
    </location>
</feature>
<evidence type="ECO:0000259" key="2">
    <source>
        <dbReference type="SMART" id="SM00460"/>
    </source>
</evidence>
<dbReference type="AlphaFoldDB" id="A0A6N2U1V4"/>
<accession>A0A6N2U1V4</accession>
<name>A0A6N2U1V4_9FIRM</name>
<dbReference type="Pfam" id="PF01841">
    <property type="entry name" value="Transglut_core"/>
    <property type="match status" value="1"/>
</dbReference>
<dbReference type="SMART" id="SM00460">
    <property type="entry name" value="TGc"/>
    <property type="match status" value="1"/>
</dbReference>
<dbReference type="InterPro" id="IPR052557">
    <property type="entry name" value="CAP/Cytokinesis_protein"/>
</dbReference>
<dbReference type="EMBL" id="CACRST010000017">
    <property type="protein sequence ID" value="VYT10633.1"/>
    <property type="molecule type" value="Genomic_DNA"/>
</dbReference>
<dbReference type="Gene3D" id="3.10.620.30">
    <property type="match status" value="1"/>
</dbReference>
<dbReference type="GO" id="GO:0005737">
    <property type="term" value="C:cytoplasm"/>
    <property type="evidence" value="ECO:0007669"/>
    <property type="project" value="TreeGrafter"/>
</dbReference>
<organism evidence="3">
    <name type="scientific">Blautia glucerasea</name>
    <dbReference type="NCBI Taxonomy" id="536633"/>
    <lineage>
        <taxon>Bacteria</taxon>
        <taxon>Bacillati</taxon>
        <taxon>Bacillota</taxon>
        <taxon>Clostridia</taxon>
        <taxon>Lachnospirales</taxon>
        <taxon>Lachnospiraceae</taxon>
        <taxon>Blautia</taxon>
    </lineage>
</organism>
<dbReference type="PANTHER" id="PTHR46333:SF2">
    <property type="entry name" value="CYTOKINESIS PROTEIN 3"/>
    <property type="match status" value="1"/>
</dbReference>
<reference evidence="3" key="1">
    <citation type="submission" date="2019-11" db="EMBL/GenBank/DDBJ databases">
        <authorList>
            <person name="Feng L."/>
        </authorList>
    </citation>
    <scope>NUCLEOTIDE SEQUENCE</scope>
    <source>
        <strain evidence="3">BgluceraseaLFYP119</strain>
    </source>
</reference>
<keyword evidence="1" id="KW-1133">Transmembrane helix</keyword>
<dbReference type="RefSeq" id="WP_412110120.1">
    <property type="nucleotide sequence ID" value="NZ_CACRST010000017.1"/>
</dbReference>
<evidence type="ECO:0000256" key="1">
    <source>
        <dbReference type="SAM" id="Phobius"/>
    </source>
</evidence>
<dbReference type="InterPro" id="IPR002931">
    <property type="entry name" value="Transglutaminase-like"/>
</dbReference>
<feature type="transmembrane region" description="Helical" evidence="1">
    <location>
        <begin position="7"/>
        <end position="25"/>
    </location>
</feature>